<feature type="compositionally biased region" description="Polar residues" evidence="1">
    <location>
        <begin position="313"/>
        <end position="356"/>
    </location>
</feature>
<evidence type="ECO:0000313" key="4">
    <source>
        <dbReference type="Proteomes" id="UP001597201"/>
    </source>
</evidence>
<dbReference type="Proteomes" id="UP001597201">
    <property type="component" value="Unassembled WGS sequence"/>
</dbReference>
<feature type="compositionally biased region" description="Low complexity" evidence="1">
    <location>
        <begin position="425"/>
        <end position="473"/>
    </location>
</feature>
<feature type="compositionally biased region" description="Low complexity" evidence="1">
    <location>
        <begin position="238"/>
        <end position="312"/>
    </location>
</feature>
<evidence type="ECO:0000256" key="2">
    <source>
        <dbReference type="SAM" id="SignalP"/>
    </source>
</evidence>
<sequence length="482" mass="53746">MKNFTPKKKNKFYFLSAMFLGLFFASCTSTQGVYSDNDGIYGSSPTRVVTAVQEVPGANYQRYFETEANNIYIEEDDIFTDIDGYVGYSDADQAAVQIEGDYNYGNTPWGYNDSNVSINFHMGFGYGGYWGYNPWRWGYGGYWGWNDPWYGWGWGYPGFGWGYPGYGWGYPGYGWGYPGYGWGYPIYRPPYYSGSYGKRNNYPVRYANNGNRTGYTRTSQSASTRPNIYKNSVAQNASSNRSTNYRRSSSNAVNNSYQRYNQQNSNRNTNGYNRNSNSSPSYSPSMGRSSGFSRGSSGGMRSSSGGRRNGPNVVSNDQGTVDQIQSNSRNYRSTGRPVNSDFKNTLNSLRSQNDNASSLTRYEWRNGQAYRVNLDNTQRQEIVNKIRNNVDLINEGQNRNYSNGPNSNRAKSYNSKKNRQSVETSSAKSNVSSQKSSRATSVSNNSTSSPSRNASSASSSRSSSSGSSYARSSSGGGSRTRQ</sequence>
<keyword evidence="4" id="KW-1185">Reference proteome</keyword>
<feature type="chain" id="PRO_5046086892" description="Vitellogenin II" evidence="2">
    <location>
        <begin position="31"/>
        <end position="482"/>
    </location>
</feature>
<evidence type="ECO:0000313" key="3">
    <source>
        <dbReference type="EMBL" id="MFD1315471.1"/>
    </source>
</evidence>
<evidence type="ECO:0008006" key="5">
    <source>
        <dbReference type="Google" id="ProtNLM"/>
    </source>
</evidence>
<dbReference type="PROSITE" id="PS51257">
    <property type="entry name" value="PROKAR_LIPOPROTEIN"/>
    <property type="match status" value="1"/>
</dbReference>
<keyword evidence="2" id="KW-0732">Signal</keyword>
<evidence type="ECO:0000256" key="1">
    <source>
        <dbReference type="SAM" id="MobiDB-lite"/>
    </source>
</evidence>
<feature type="signal peptide" evidence="2">
    <location>
        <begin position="1"/>
        <end position="30"/>
    </location>
</feature>
<protein>
    <recommendedName>
        <fullName evidence="5">Vitellogenin II</fullName>
    </recommendedName>
</protein>
<name>A0ABW3Y0Y8_9FLAO</name>
<gene>
    <name evidence="3" type="ORF">ACFQ39_07570</name>
</gene>
<dbReference type="RefSeq" id="WP_377177684.1">
    <property type="nucleotide sequence ID" value="NZ_JBHTMY010000003.1"/>
</dbReference>
<organism evidence="3 4">
    <name type="scientific">Namhaeicola litoreus</name>
    <dbReference type="NCBI Taxonomy" id="1052145"/>
    <lineage>
        <taxon>Bacteria</taxon>
        <taxon>Pseudomonadati</taxon>
        <taxon>Bacteroidota</taxon>
        <taxon>Flavobacteriia</taxon>
        <taxon>Flavobacteriales</taxon>
        <taxon>Flavobacteriaceae</taxon>
        <taxon>Namhaeicola</taxon>
    </lineage>
</organism>
<dbReference type="EMBL" id="JBHTMY010000003">
    <property type="protein sequence ID" value="MFD1315471.1"/>
    <property type="molecule type" value="Genomic_DNA"/>
</dbReference>
<accession>A0ABW3Y0Y8</accession>
<proteinExistence type="predicted"/>
<reference evidence="4" key="1">
    <citation type="journal article" date="2019" name="Int. J. Syst. Evol. Microbiol.">
        <title>The Global Catalogue of Microorganisms (GCM) 10K type strain sequencing project: providing services to taxonomists for standard genome sequencing and annotation.</title>
        <authorList>
            <consortium name="The Broad Institute Genomics Platform"/>
            <consortium name="The Broad Institute Genome Sequencing Center for Infectious Disease"/>
            <person name="Wu L."/>
            <person name="Ma J."/>
        </authorList>
    </citation>
    <scope>NUCLEOTIDE SEQUENCE [LARGE SCALE GENOMIC DNA]</scope>
    <source>
        <strain evidence="4">CCUG 61485</strain>
    </source>
</reference>
<comment type="caution">
    <text evidence="3">The sequence shown here is derived from an EMBL/GenBank/DDBJ whole genome shotgun (WGS) entry which is preliminary data.</text>
</comment>
<feature type="compositionally biased region" description="Polar residues" evidence="1">
    <location>
        <begin position="395"/>
        <end position="413"/>
    </location>
</feature>
<feature type="region of interest" description="Disordered" evidence="1">
    <location>
        <begin position="208"/>
        <end position="356"/>
    </location>
</feature>
<feature type="compositionally biased region" description="Polar residues" evidence="1">
    <location>
        <begin position="208"/>
        <end position="237"/>
    </location>
</feature>
<feature type="region of interest" description="Disordered" evidence="1">
    <location>
        <begin position="394"/>
        <end position="482"/>
    </location>
</feature>